<feature type="region of interest" description="Disordered" evidence="1">
    <location>
        <begin position="372"/>
        <end position="392"/>
    </location>
</feature>
<dbReference type="AlphaFoldDB" id="A0A923LRD0"/>
<name>A0A923LRD0_9FIRM</name>
<sequence>MAETMTVSSSQGHTAEWHDQRLTTPANADVELSSRNEFWIGDMNSTDADKFNEIFQDSVDDFNAKQTRPSRKMGAESTSPERQKSYYDGVVDGTFCYGKGKQKETPIQEVVLQIGNKDDNGVTDKDFDMEHWKTLKKSGHEKEASEYAISHLNKSENTERTKRILHKAVERIATLDPEHLIVIRATYHGDEPCGTGHGHLAYVLRATGYEKGMESRVASVKALEQMGFKKTKESEYGIVQLHERFKEIIEEEMINDALEYGYEAIQRTPDSGEHRKRSDVSEFREMAAERQDLKELQMEVNDAVADNQLREFALEQRENSVKRQKALNDEKSKEINDRDEQVRKKEMAFSEKNSELILRESNVLIKESEIDEREEKLKKKQEQDEKDFQMKEDKMEAQQRVISQREKSVSERENSVDVKENEVAQKSAEYGKKLVLLDSLIDDVQSYKSPVSVAKNVLEILKESMNEKGKRVTSDMIGVLTRNTDMLNRKYQAKINETRVKREQIQQGTYFDMSDEQDERGDRSL</sequence>
<organism evidence="2 3">
    <name type="scientific">Roseburia zhanii</name>
    <dbReference type="NCBI Taxonomy" id="2763064"/>
    <lineage>
        <taxon>Bacteria</taxon>
        <taxon>Bacillati</taxon>
        <taxon>Bacillota</taxon>
        <taxon>Clostridia</taxon>
        <taxon>Lachnospirales</taxon>
        <taxon>Lachnospiraceae</taxon>
        <taxon>Roseburia</taxon>
    </lineage>
</organism>
<dbReference type="RefSeq" id="WP_186867511.1">
    <property type="nucleotide sequence ID" value="NZ_JACOPH010000012.1"/>
</dbReference>
<reference evidence="2" key="1">
    <citation type="submission" date="2020-08" db="EMBL/GenBank/DDBJ databases">
        <title>Genome public.</title>
        <authorList>
            <person name="Liu C."/>
            <person name="Sun Q."/>
        </authorList>
    </citation>
    <scope>NUCLEOTIDE SEQUENCE</scope>
    <source>
        <strain evidence="2">BX1005</strain>
    </source>
</reference>
<dbReference type="Proteomes" id="UP000606720">
    <property type="component" value="Unassembled WGS sequence"/>
</dbReference>
<gene>
    <name evidence="2" type="ORF">H8S17_12100</name>
</gene>
<feature type="region of interest" description="Disordered" evidence="1">
    <location>
        <begin position="1"/>
        <end position="29"/>
    </location>
</feature>
<dbReference type="EMBL" id="JACOPH010000012">
    <property type="protein sequence ID" value="MBC5714930.1"/>
    <property type="molecule type" value="Genomic_DNA"/>
</dbReference>
<proteinExistence type="predicted"/>
<accession>A0A923LRD0</accession>
<feature type="region of interest" description="Disordered" evidence="1">
    <location>
        <begin position="315"/>
        <end position="341"/>
    </location>
</feature>
<evidence type="ECO:0000256" key="1">
    <source>
        <dbReference type="SAM" id="MobiDB-lite"/>
    </source>
</evidence>
<comment type="caution">
    <text evidence="2">The sequence shown here is derived from an EMBL/GenBank/DDBJ whole genome shotgun (WGS) entry which is preliminary data.</text>
</comment>
<evidence type="ECO:0000313" key="3">
    <source>
        <dbReference type="Proteomes" id="UP000606720"/>
    </source>
</evidence>
<keyword evidence="3" id="KW-1185">Reference proteome</keyword>
<feature type="region of interest" description="Disordered" evidence="1">
    <location>
        <begin position="505"/>
        <end position="525"/>
    </location>
</feature>
<feature type="compositionally biased region" description="Polar residues" evidence="1">
    <location>
        <begin position="1"/>
        <end position="13"/>
    </location>
</feature>
<feature type="compositionally biased region" description="Basic and acidic residues" evidence="1">
    <location>
        <begin position="373"/>
        <end position="392"/>
    </location>
</feature>
<evidence type="ECO:0000313" key="2">
    <source>
        <dbReference type="EMBL" id="MBC5714930.1"/>
    </source>
</evidence>
<feature type="region of interest" description="Disordered" evidence="1">
    <location>
        <begin position="61"/>
        <end position="81"/>
    </location>
</feature>
<protein>
    <submittedName>
        <fullName evidence="2">Uncharacterized protein</fullName>
    </submittedName>
</protein>